<dbReference type="SUPFAM" id="SSF50044">
    <property type="entry name" value="SH3-domain"/>
    <property type="match status" value="5"/>
</dbReference>
<keyword evidence="4" id="KW-0175">Coiled coil</keyword>
<feature type="coiled-coil region" evidence="4">
    <location>
        <begin position="498"/>
        <end position="589"/>
    </location>
</feature>
<evidence type="ECO:0000313" key="9">
    <source>
        <dbReference type="EMBL" id="CDW18698.1"/>
    </source>
</evidence>
<dbReference type="InterPro" id="IPR011992">
    <property type="entry name" value="EF-hand-dom_pair"/>
</dbReference>
<dbReference type="GO" id="GO:0005509">
    <property type="term" value="F:calcium ion binding"/>
    <property type="evidence" value="ECO:0007669"/>
    <property type="project" value="InterPro"/>
</dbReference>
<feature type="region of interest" description="Disordered" evidence="5">
    <location>
        <begin position="798"/>
        <end position="823"/>
    </location>
</feature>
<dbReference type="AlphaFoldDB" id="A0A0K2SY41"/>
<evidence type="ECO:0000259" key="7">
    <source>
        <dbReference type="PROSITE" id="PS50031"/>
    </source>
</evidence>
<dbReference type="GO" id="GO:0005737">
    <property type="term" value="C:cytoplasm"/>
    <property type="evidence" value="ECO:0007669"/>
    <property type="project" value="TreeGrafter"/>
</dbReference>
<accession>A0A0K2SY41</accession>
<dbReference type="EMBL" id="HACA01001337">
    <property type="protein sequence ID" value="CDW18698.1"/>
    <property type="molecule type" value="Transcribed_RNA"/>
</dbReference>
<organism evidence="9">
    <name type="scientific">Lepeophtheirus salmonis</name>
    <name type="common">Salmon louse</name>
    <name type="synonym">Caligus salmonis</name>
    <dbReference type="NCBI Taxonomy" id="72036"/>
    <lineage>
        <taxon>Eukaryota</taxon>
        <taxon>Metazoa</taxon>
        <taxon>Ecdysozoa</taxon>
        <taxon>Arthropoda</taxon>
        <taxon>Crustacea</taxon>
        <taxon>Multicrustacea</taxon>
        <taxon>Hexanauplia</taxon>
        <taxon>Copepoda</taxon>
        <taxon>Siphonostomatoida</taxon>
        <taxon>Caligidae</taxon>
        <taxon>Lepeophtheirus</taxon>
    </lineage>
</organism>
<feature type="domain" description="EH" evidence="7">
    <location>
        <begin position="9"/>
        <end position="97"/>
    </location>
</feature>
<feature type="domain" description="SH3" evidence="6">
    <location>
        <begin position="990"/>
        <end position="1055"/>
    </location>
</feature>
<dbReference type="PRINTS" id="PR00452">
    <property type="entry name" value="SH3DOMAIN"/>
</dbReference>
<dbReference type="SMART" id="SM00326">
    <property type="entry name" value="SH3"/>
    <property type="match status" value="5"/>
</dbReference>
<dbReference type="GO" id="GO:0042734">
    <property type="term" value="C:presynaptic membrane"/>
    <property type="evidence" value="ECO:0007669"/>
    <property type="project" value="TreeGrafter"/>
</dbReference>
<reference evidence="9" key="1">
    <citation type="submission" date="2014-05" db="EMBL/GenBank/DDBJ databases">
        <authorList>
            <person name="Chronopoulou M."/>
        </authorList>
    </citation>
    <scope>NUCLEOTIDE SEQUENCE</scope>
    <source>
        <tissue evidence="9">Whole organism</tissue>
    </source>
</reference>
<feature type="domain" description="EF-hand" evidence="8">
    <location>
        <begin position="41"/>
        <end position="76"/>
    </location>
</feature>
<feature type="domain" description="SH3" evidence="6">
    <location>
        <begin position="825"/>
        <end position="883"/>
    </location>
</feature>
<evidence type="ECO:0000259" key="8">
    <source>
        <dbReference type="PROSITE" id="PS50222"/>
    </source>
</evidence>
<proteinExistence type="predicted"/>
<feature type="region of interest" description="Disordered" evidence="5">
    <location>
        <begin position="1063"/>
        <end position="1084"/>
    </location>
</feature>
<evidence type="ECO:0000259" key="6">
    <source>
        <dbReference type="PROSITE" id="PS50002"/>
    </source>
</evidence>
<feature type="domain" description="SH3" evidence="6">
    <location>
        <begin position="658"/>
        <end position="719"/>
    </location>
</feature>
<feature type="compositionally biased region" description="Basic and acidic residues" evidence="5">
    <location>
        <begin position="364"/>
        <end position="415"/>
    </location>
</feature>
<dbReference type="OrthoDB" id="207120at2759"/>
<dbReference type="PANTHER" id="PTHR11216">
    <property type="entry name" value="EH DOMAIN"/>
    <property type="match status" value="1"/>
</dbReference>
<feature type="domain" description="SH3" evidence="6">
    <location>
        <begin position="1087"/>
        <end position="1145"/>
    </location>
</feature>
<dbReference type="Pfam" id="PF00018">
    <property type="entry name" value="SH3_1"/>
    <property type="match status" value="3"/>
</dbReference>
<sequence>MDWSISPIERQRHGDQFSSIGPVDGYVNGIQAKGFFMQSGLPPKTLAEIWALADMDSDGRMSFQEFSIACKLITNTLKGFEVPRGLPPSLLHPLPMSLPVGGVMPAPAIQQPLAMPRMMPPSHTMLPPNSMMAALPPSAMPPNSMMAALPPSAMPPNSMMPQLHPSMMIPVSMAPVPNMMNMQPIPTSIPVSIPNGPIVPTPTSMSLNMQQQMVPMHDGSGSSTPQQQQIIIEWGIPPPTRVKYATVFNQSDRARTGFLAGVPARNILLRSGLPQNTLAQIWALSDADNDGRLSLEEFILSGYLCDLAQKGEPMPNVLPSNLLPPSQRKNKEVIISGTASNGGGVGTPSSVKSAAEELSSPTSFEDKRRENFNKGHAELERRRQSLIDQQRKEEDERKKKEKEEAEEREKQKRELERQRLAEWEAQRKAELIQHRQREQEKVLFLKAKQDNLKQELEANREKVKNLTTNISDTRSGVTDVKTFIDGMRSSRDSKMGDMNALKVQLKDQNARLISVTQEKAKLEARSKITDAKIAEGRDEELSHFEVKKQEKEKEVNVLREKLAILKNKEEEKKDKYNSVKKILLELEEKLKLIIEVCRKLFSQFDEQRREVRAEKAKRIRELTDPDAAWGVGFEVPTTETVVINTNIVHHLQSPVKNQEYIKYRALYEYEARNDDELGFKVGEFILVHPGQDHEPGWLGGELNGRVGWFPEAYAERVDGALQPIAEEETAGSNSTLSTSTVRVLYDWTAIKRSELSIEKDQTINVTSISNDNWWQGESSEGKKGYFPANFVTTEHLEKRGTTPTEVPEVIGSSPSIDEPQTDAPTSEIRCVALYPYNSEELGDLTFDQGDIIYLVSQAEDWWTGRIGDRTGVFPFNYVEIIQDSTLKNDTSTIVNNTNDVQELPVKETESQEVNVDELPESIAKKTEEISEENKKENVTLDDTTGGVTNEIKAEVVPPSNAGTSSASAVVVEGTGTTKRKNKKKKDESGKSPEIATVVAPYEATSKEQISLQKGQMILIKKKNSTGWWQGEVQGGKGKKRQLGWFPANYVKIVGGLSSSSSDKQFSAANTPASQDDSTPKVESSVTTEKQTFRALFPYIANHEDELAFEADDIITLISKEEEAWWKGECKGQIGVFPSNYVEIVE</sequence>
<dbReference type="PANTHER" id="PTHR11216:SF170">
    <property type="entry name" value="DYNAMIN ASSOCIATED PROTEIN 160, ISOFORM D"/>
    <property type="match status" value="1"/>
</dbReference>
<protein>
    <submittedName>
        <fullName evidence="9">Uncharacterized protein</fullName>
    </submittedName>
</protein>
<evidence type="ECO:0000256" key="1">
    <source>
        <dbReference type="ARBA" id="ARBA00022443"/>
    </source>
</evidence>
<feature type="domain" description="EH" evidence="7">
    <location>
        <begin position="240"/>
        <end position="329"/>
    </location>
</feature>
<dbReference type="GO" id="GO:0060090">
    <property type="term" value="F:molecular adaptor activity"/>
    <property type="evidence" value="ECO:0007669"/>
    <property type="project" value="TreeGrafter"/>
</dbReference>
<dbReference type="Pfam" id="PF07653">
    <property type="entry name" value="SH3_2"/>
    <property type="match status" value="1"/>
</dbReference>
<dbReference type="SMART" id="SM00027">
    <property type="entry name" value="EH"/>
    <property type="match status" value="2"/>
</dbReference>
<dbReference type="Pfam" id="PF14604">
    <property type="entry name" value="SH3_9"/>
    <property type="match status" value="1"/>
</dbReference>
<feature type="region of interest" description="Disordered" evidence="5">
    <location>
        <begin position="957"/>
        <end position="991"/>
    </location>
</feature>
<keyword evidence="1 3" id="KW-0728">SH3 domain</keyword>
<feature type="region of interest" description="Disordered" evidence="5">
    <location>
        <begin position="337"/>
        <end position="415"/>
    </location>
</feature>
<feature type="domain" description="SH3" evidence="6">
    <location>
        <begin position="736"/>
        <end position="796"/>
    </location>
</feature>
<dbReference type="Pfam" id="PF12763">
    <property type="entry name" value="EH"/>
    <property type="match status" value="2"/>
</dbReference>
<dbReference type="InterPro" id="IPR001452">
    <property type="entry name" value="SH3_domain"/>
</dbReference>
<name>A0A0K2SY41_LEPSM</name>
<dbReference type="Gene3D" id="2.30.30.40">
    <property type="entry name" value="SH3 Domains"/>
    <property type="match status" value="5"/>
</dbReference>
<dbReference type="Gene3D" id="1.10.238.10">
    <property type="entry name" value="EF-hand"/>
    <property type="match status" value="2"/>
</dbReference>
<dbReference type="PROSITE" id="PS50031">
    <property type="entry name" value="EH"/>
    <property type="match status" value="2"/>
</dbReference>
<dbReference type="PROSITE" id="PS50002">
    <property type="entry name" value="SH3"/>
    <property type="match status" value="5"/>
</dbReference>
<dbReference type="InterPro" id="IPR018247">
    <property type="entry name" value="EF_Hand_1_Ca_BS"/>
</dbReference>
<evidence type="ECO:0000256" key="3">
    <source>
        <dbReference type="PROSITE-ProRule" id="PRU00192"/>
    </source>
</evidence>
<dbReference type="PROSITE" id="PS00018">
    <property type="entry name" value="EF_HAND_1"/>
    <property type="match status" value="2"/>
</dbReference>
<dbReference type="PROSITE" id="PS50222">
    <property type="entry name" value="EF_HAND_2"/>
    <property type="match status" value="2"/>
</dbReference>
<evidence type="ECO:0000256" key="4">
    <source>
        <dbReference type="SAM" id="Coils"/>
    </source>
</evidence>
<evidence type="ECO:0000256" key="2">
    <source>
        <dbReference type="ARBA" id="ARBA00022837"/>
    </source>
</evidence>
<dbReference type="InterPro" id="IPR002048">
    <property type="entry name" value="EF_hand_dom"/>
</dbReference>
<dbReference type="SMART" id="SM00054">
    <property type="entry name" value="EFh"/>
    <property type="match status" value="2"/>
</dbReference>
<dbReference type="SUPFAM" id="SSF47473">
    <property type="entry name" value="EF-hand"/>
    <property type="match status" value="2"/>
</dbReference>
<dbReference type="CDD" id="cd00052">
    <property type="entry name" value="EH"/>
    <property type="match status" value="2"/>
</dbReference>
<dbReference type="CDD" id="cd00174">
    <property type="entry name" value="SH3"/>
    <property type="match status" value="1"/>
</dbReference>
<evidence type="ECO:0000256" key="5">
    <source>
        <dbReference type="SAM" id="MobiDB-lite"/>
    </source>
</evidence>
<dbReference type="GO" id="GO:0097708">
    <property type="term" value="C:intracellular vesicle"/>
    <property type="evidence" value="ECO:0007669"/>
    <property type="project" value="TreeGrafter"/>
</dbReference>
<dbReference type="CDD" id="cd11839">
    <property type="entry name" value="SH3_Intersectin_4"/>
    <property type="match status" value="1"/>
</dbReference>
<dbReference type="GO" id="GO:0150007">
    <property type="term" value="P:clathrin-dependent synaptic vesicle endocytosis"/>
    <property type="evidence" value="ECO:0007669"/>
    <property type="project" value="TreeGrafter"/>
</dbReference>
<keyword evidence="2" id="KW-0106">Calcium</keyword>
<dbReference type="InterPro" id="IPR000261">
    <property type="entry name" value="EH_dom"/>
</dbReference>
<dbReference type="FunFam" id="2.30.30.40:FF:000072">
    <property type="entry name" value="Unconventional Myosin IB"/>
    <property type="match status" value="1"/>
</dbReference>
<feature type="domain" description="EF-hand" evidence="8">
    <location>
        <begin position="273"/>
        <end position="308"/>
    </location>
</feature>
<dbReference type="InterPro" id="IPR036028">
    <property type="entry name" value="SH3-like_dom_sf"/>
</dbReference>